<evidence type="ECO:0000313" key="2">
    <source>
        <dbReference type="Proteomes" id="UP000294835"/>
    </source>
</evidence>
<keyword evidence="2" id="KW-1185">Reference proteome</keyword>
<evidence type="ECO:0000313" key="1">
    <source>
        <dbReference type="EMBL" id="TCP40180.1"/>
    </source>
</evidence>
<comment type="caution">
    <text evidence="1">The sequence shown here is derived from an EMBL/GenBank/DDBJ whole genome shotgun (WGS) entry which is preliminary data.</text>
</comment>
<reference evidence="1 2" key="1">
    <citation type="submission" date="2019-03" db="EMBL/GenBank/DDBJ databases">
        <title>Genomic Encyclopedia of Type Strains, Phase IV (KMG-IV): sequencing the most valuable type-strain genomes for metagenomic binning, comparative biology and taxonomic classification.</title>
        <authorList>
            <person name="Goeker M."/>
        </authorList>
    </citation>
    <scope>NUCLEOTIDE SEQUENCE [LARGE SCALE GENOMIC DNA]</scope>
    <source>
        <strain evidence="1 2">DSM 18063</strain>
    </source>
</reference>
<dbReference type="Proteomes" id="UP000294835">
    <property type="component" value="Unassembled WGS sequence"/>
</dbReference>
<dbReference type="EMBL" id="SLXP01000008">
    <property type="protein sequence ID" value="TCP40180.1"/>
    <property type="molecule type" value="Genomic_DNA"/>
</dbReference>
<dbReference type="InterPro" id="IPR045459">
    <property type="entry name" value="DUF5908"/>
</dbReference>
<proteinExistence type="predicted"/>
<dbReference type="Pfam" id="PF19265">
    <property type="entry name" value="DUF5908"/>
    <property type="match status" value="1"/>
</dbReference>
<gene>
    <name evidence="1" type="ORF">EV662_10854</name>
</gene>
<protein>
    <submittedName>
        <fullName evidence="1">Uncharacterized protein</fullName>
    </submittedName>
</protein>
<dbReference type="AlphaFoldDB" id="A0A4R2PVX1"/>
<sequence>MAIEIGTLVVRGTFGTAPRTAAQDGPEAEERLRALREEILDEVREMMAEAERRARER</sequence>
<organism evidence="1 2">
    <name type="scientific">Rhodovulum marinum</name>
    <dbReference type="NCBI Taxonomy" id="320662"/>
    <lineage>
        <taxon>Bacteria</taxon>
        <taxon>Pseudomonadati</taxon>
        <taxon>Pseudomonadota</taxon>
        <taxon>Alphaproteobacteria</taxon>
        <taxon>Rhodobacterales</taxon>
        <taxon>Paracoccaceae</taxon>
        <taxon>Rhodovulum</taxon>
    </lineage>
</organism>
<name>A0A4R2PVX1_9RHOB</name>
<accession>A0A4R2PVX1</accession>
<dbReference type="RefSeq" id="WP_165915591.1">
    <property type="nucleotide sequence ID" value="NZ_SLXP01000008.1"/>
</dbReference>